<dbReference type="EMBL" id="SJPY01000003">
    <property type="protein sequence ID" value="TWU43308.1"/>
    <property type="molecule type" value="Genomic_DNA"/>
</dbReference>
<keyword evidence="3" id="KW-1185">Reference proteome</keyword>
<organism evidence="2 3">
    <name type="scientific">Novipirellula aureliae</name>
    <dbReference type="NCBI Taxonomy" id="2527966"/>
    <lineage>
        <taxon>Bacteria</taxon>
        <taxon>Pseudomonadati</taxon>
        <taxon>Planctomycetota</taxon>
        <taxon>Planctomycetia</taxon>
        <taxon>Pirellulales</taxon>
        <taxon>Pirellulaceae</taxon>
        <taxon>Novipirellula</taxon>
    </lineage>
</organism>
<dbReference type="EC" id="2.7.11.1" evidence="2"/>
<dbReference type="GO" id="GO:0004674">
    <property type="term" value="F:protein serine/threonine kinase activity"/>
    <property type="evidence" value="ECO:0007669"/>
    <property type="project" value="UniProtKB-EC"/>
</dbReference>
<reference evidence="2 3" key="1">
    <citation type="submission" date="2019-02" db="EMBL/GenBank/DDBJ databases">
        <title>Deep-cultivation of Planctomycetes and their phenomic and genomic characterization uncovers novel biology.</title>
        <authorList>
            <person name="Wiegand S."/>
            <person name="Jogler M."/>
            <person name="Boedeker C."/>
            <person name="Pinto D."/>
            <person name="Vollmers J."/>
            <person name="Rivas-Marin E."/>
            <person name="Kohn T."/>
            <person name="Peeters S.H."/>
            <person name="Heuer A."/>
            <person name="Rast P."/>
            <person name="Oberbeckmann S."/>
            <person name="Bunk B."/>
            <person name="Jeske O."/>
            <person name="Meyerdierks A."/>
            <person name="Storesund J.E."/>
            <person name="Kallscheuer N."/>
            <person name="Luecker S."/>
            <person name="Lage O.M."/>
            <person name="Pohl T."/>
            <person name="Merkel B.J."/>
            <person name="Hornburger P."/>
            <person name="Mueller R.-W."/>
            <person name="Bruemmer F."/>
            <person name="Labrenz M."/>
            <person name="Spormann A.M."/>
            <person name="Op Den Camp H."/>
            <person name="Overmann J."/>
            <person name="Amann R."/>
            <person name="Jetten M.S.M."/>
            <person name="Mascher T."/>
            <person name="Medema M.H."/>
            <person name="Devos D.P."/>
            <person name="Kaster A.-K."/>
            <person name="Ovreas L."/>
            <person name="Rohde M."/>
            <person name="Galperin M.Y."/>
            <person name="Jogler C."/>
        </authorList>
    </citation>
    <scope>NUCLEOTIDE SEQUENCE [LARGE SCALE GENOMIC DNA]</scope>
    <source>
        <strain evidence="2 3">Q31b</strain>
    </source>
</reference>
<feature type="domain" description="Sulfatase-modifying factor enzyme-like" evidence="1">
    <location>
        <begin position="70"/>
        <end position="274"/>
    </location>
</feature>
<proteinExistence type="predicted"/>
<evidence type="ECO:0000259" key="1">
    <source>
        <dbReference type="Pfam" id="PF03781"/>
    </source>
</evidence>
<dbReference type="Pfam" id="PF03781">
    <property type="entry name" value="FGE-sulfatase"/>
    <property type="match status" value="1"/>
</dbReference>
<accession>A0A5C6E367</accession>
<dbReference type="OrthoDB" id="9812426at2"/>
<dbReference type="InterPro" id="IPR005532">
    <property type="entry name" value="SUMF_dom"/>
</dbReference>
<evidence type="ECO:0000313" key="3">
    <source>
        <dbReference type="Proteomes" id="UP000315471"/>
    </source>
</evidence>
<dbReference type="InterPro" id="IPR016187">
    <property type="entry name" value="CTDL_fold"/>
</dbReference>
<name>A0A5C6E367_9BACT</name>
<dbReference type="AlphaFoldDB" id="A0A5C6E367"/>
<dbReference type="SUPFAM" id="SSF56436">
    <property type="entry name" value="C-type lectin-like"/>
    <property type="match status" value="1"/>
</dbReference>
<comment type="caution">
    <text evidence="2">The sequence shown here is derived from an EMBL/GenBank/DDBJ whole genome shotgun (WGS) entry which is preliminary data.</text>
</comment>
<keyword evidence="2" id="KW-0808">Transferase</keyword>
<sequence>MYSYMSLVNKHIHFVRRVGLSGGLKPAIALCASILFLMGCRGKQEEVVAPRQMIEHAKTEYIENKFGMKFITIPAGKFLMGSDRGDGSELPHVVRISKPFALSITPLTGRQLSQIRATKQPSLRALPDYDRMRKESNQLRAARGLPMLEGESAVIIDSWNEAYQLGRELSNLDDEFNYRLPTEAEWEYACRSGDTREGPPVRDPSNLSAWKVSANDPNAFGLYDMKRGLGEYCQDWYSVHTYDAKPSIDPQGPAISTHSRVVRGKPDSEGCYSCWKRFSAQPQGDEEMMTTVRFVLEKKVDPQ</sequence>
<gene>
    <name evidence="2" type="primary">pkn1_6</name>
    <name evidence="2" type="ORF">Q31b_23460</name>
</gene>
<dbReference type="Gene3D" id="3.90.1580.10">
    <property type="entry name" value="paralog of FGE (formylglycine-generating enzyme)"/>
    <property type="match status" value="1"/>
</dbReference>
<dbReference type="PANTHER" id="PTHR23150:SF19">
    <property type="entry name" value="FORMYLGLYCINE-GENERATING ENZYME"/>
    <property type="match status" value="1"/>
</dbReference>
<protein>
    <submittedName>
        <fullName evidence="2">Serine/threonine-protein kinase pkn1</fullName>
        <ecNumber evidence="2">2.7.11.1</ecNumber>
    </submittedName>
</protein>
<dbReference type="Proteomes" id="UP000315471">
    <property type="component" value="Unassembled WGS sequence"/>
</dbReference>
<evidence type="ECO:0000313" key="2">
    <source>
        <dbReference type="EMBL" id="TWU43308.1"/>
    </source>
</evidence>
<keyword evidence="2" id="KW-0418">Kinase</keyword>
<dbReference type="InterPro" id="IPR042095">
    <property type="entry name" value="SUMF_sf"/>
</dbReference>
<dbReference type="InterPro" id="IPR051043">
    <property type="entry name" value="Sulfatase_Mod_Factor_Kinase"/>
</dbReference>
<dbReference type="GO" id="GO:0120147">
    <property type="term" value="F:formylglycine-generating oxidase activity"/>
    <property type="evidence" value="ECO:0007669"/>
    <property type="project" value="TreeGrafter"/>
</dbReference>
<dbReference type="PANTHER" id="PTHR23150">
    <property type="entry name" value="SULFATASE MODIFYING FACTOR 1, 2"/>
    <property type="match status" value="1"/>
</dbReference>